<feature type="transmembrane region" description="Helical" evidence="9">
    <location>
        <begin position="200"/>
        <end position="220"/>
    </location>
</feature>
<evidence type="ECO:0000256" key="1">
    <source>
        <dbReference type="ARBA" id="ARBA00001452"/>
    </source>
</evidence>
<dbReference type="PANTHER" id="PTHR12145:SF36">
    <property type="entry name" value="MANNAN ENDO-1,6-ALPHA-MANNOSIDASE DCW1"/>
    <property type="match status" value="1"/>
</dbReference>
<keyword evidence="9" id="KW-0812">Transmembrane</keyword>
<reference evidence="10" key="1">
    <citation type="submission" date="2020-01" db="EMBL/GenBank/DDBJ databases">
        <title>Identification and distribution of gene clusters putatively required for synthesis of sphingolipid metabolism inhibitors in phylogenetically diverse species of the filamentous fungus Fusarium.</title>
        <authorList>
            <person name="Kim H.-S."/>
            <person name="Busman M."/>
            <person name="Brown D.W."/>
            <person name="Divon H."/>
            <person name="Uhlig S."/>
            <person name="Proctor R.H."/>
        </authorList>
    </citation>
    <scope>NUCLEOTIDE SEQUENCE</scope>
    <source>
        <strain evidence="10">NRRL 53441</strain>
    </source>
</reference>
<keyword evidence="7" id="KW-0326">Glycosidase</keyword>
<proteinExistence type="inferred from homology"/>
<keyword evidence="5" id="KW-0378">Hydrolase</keyword>
<dbReference type="AlphaFoldDB" id="A0A8H4NG20"/>
<evidence type="ECO:0000313" key="11">
    <source>
        <dbReference type="Proteomes" id="UP000605986"/>
    </source>
</evidence>
<evidence type="ECO:0000256" key="9">
    <source>
        <dbReference type="SAM" id="Phobius"/>
    </source>
</evidence>
<dbReference type="InterPro" id="IPR005198">
    <property type="entry name" value="Glyco_hydro_76"/>
</dbReference>
<dbReference type="Proteomes" id="UP000605986">
    <property type="component" value="Unassembled WGS sequence"/>
</dbReference>
<dbReference type="EMBL" id="JAADJG010001108">
    <property type="protein sequence ID" value="KAF4425063.1"/>
    <property type="molecule type" value="Genomic_DNA"/>
</dbReference>
<evidence type="ECO:0000313" key="10">
    <source>
        <dbReference type="EMBL" id="KAF4425063.1"/>
    </source>
</evidence>
<comment type="catalytic activity">
    <reaction evidence="1">
        <text>Random hydrolysis of (1-&gt;6)-alpha-D-mannosidic linkages in unbranched (1-&gt;6)-mannans.</text>
        <dbReference type="EC" id="3.2.1.101"/>
    </reaction>
</comment>
<dbReference type="GO" id="GO:0016052">
    <property type="term" value="P:carbohydrate catabolic process"/>
    <property type="evidence" value="ECO:0007669"/>
    <property type="project" value="InterPro"/>
</dbReference>
<keyword evidence="9" id="KW-1133">Transmembrane helix</keyword>
<comment type="similarity">
    <text evidence="2">Belongs to the glycosyl hydrolase 76 family.</text>
</comment>
<dbReference type="InterPro" id="IPR014480">
    <property type="entry name" value="Mannan-1_6-alpha_mannosidase"/>
</dbReference>
<evidence type="ECO:0000256" key="2">
    <source>
        <dbReference type="ARBA" id="ARBA00009699"/>
    </source>
</evidence>
<evidence type="ECO:0000256" key="3">
    <source>
        <dbReference type="ARBA" id="ARBA00012350"/>
    </source>
</evidence>
<name>A0A8H4NG20_9HYPO</name>
<sequence length="224" mass="23962">IYDGAHVGKNCTDINKAQFSYNAGVYLQGAAFMYNYTNGEQKWGDRVNKLVDSTISNFFPNDIAVEIACENHGTCTTDMYSFKGYVHRWMSQATHLAPMIRSKVLPVLQKSAAAAIKQCTGGDTKRACGFKWASGQYDGKTGAGQQMNVLAAVSSLLMENTPPPVTEKKGGSSKGNPNAGNVGDGKIGQNFKPLTTADKAGAGIITFLVLSFACGMFGWMSMGK</sequence>
<keyword evidence="11" id="KW-1185">Reference proteome</keyword>
<keyword evidence="9" id="KW-0472">Membrane</keyword>
<evidence type="ECO:0000256" key="8">
    <source>
        <dbReference type="SAM" id="MobiDB-lite"/>
    </source>
</evidence>
<dbReference type="Gene3D" id="1.50.10.20">
    <property type="match status" value="1"/>
</dbReference>
<evidence type="ECO:0000256" key="5">
    <source>
        <dbReference type="ARBA" id="ARBA00022801"/>
    </source>
</evidence>
<protein>
    <recommendedName>
        <fullName evidence="3">mannan endo-1,6-alpha-mannosidase</fullName>
        <ecNumber evidence="3">3.2.1.101</ecNumber>
    </recommendedName>
</protein>
<dbReference type="Pfam" id="PF03663">
    <property type="entry name" value="Glyco_hydro_76"/>
    <property type="match status" value="1"/>
</dbReference>
<keyword evidence="4" id="KW-0732">Signal</keyword>
<feature type="region of interest" description="Disordered" evidence="8">
    <location>
        <begin position="161"/>
        <end position="186"/>
    </location>
</feature>
<evidence type="ECO:0000256" key="7">
    <source>
        <dbReference type="ARBA" id="ARBA00023295"/>
    </source>
</evidence>
<dbReference type="PANTHER" id="PTHR12145">
    <property type="entry name" value="MANNAN ENDO-1,6-ALPHA-MANNOSIDASE DCW1"/>
    <property type="match status" value="1"/>
</dbReference>
<dbReference type="GO" id="GO:0008496">
    <property type="term" value="F:mannan endo-1,6-alpha-mannosidase activity"/>
    <property type="evidence" value="ECO:0007669"/>
    <property type="project" value="UniProtKB-EC"/>
</dbReference>
<dbReference type="OrthoDB" id="4187847at2759"/>
<dbReference type="GO" id="GO:0009272">
    <property type="term" value="P:fungal-type cell wall biogenesis"/>
    <property type="evidence" value="ECO:0007669"/>
    <property type="project" value="TreeGrafter"/>
</dbReference>
<dbReference type="EC" id="3.2.1.101" evidence="3"/>
<comment type="caution">
    <text evidence="10">The sequence shown here is derived from an EMBL/GenBank/DDBJ whole genome shotgun (WGS) entry which is preliminary data.</text>
</comment>
<dbReference type="InterPro" id="IPR008928">
    <property type="entry name" value="6-hairpin_glycosidase_sf"/>
</dbReference>
<keyword evidence="6" id="KW-0325">Glycoprotein</keyword>
<feature type="non-terminal residue" evidence="10">
    <location>
        <position position="224"/>
    </location>
</feature>
<evidence type="ECO:0000256" key="4">
    <source>
        <dbReference type="ARBA" id="ARBA00022729"/>
    </source>
</evidence>
<organism evidence="10 11">
    <name type="scientific">Fusarium austroafricanum</name>
    <dbReference type="NCBI Taxonomy" id="2364996"/>
    <lineage>
        <taxon>Eukaryota</taxon>
        <taxon>Fungi</taxon>
        <taxon>Dikarya</taxon>
        <taxon>Ascomycota</taxon>
        <taxon>Pezizomycotina</taxon>
        <taxon>Sordariomycetes</taxon>
        <taxon>Hypocreomycetidae</taxon>
        <taxon>Hypocreales</taxon>
        <taxon>Nectriaceae</taxon>
        <taxon>Fusarium</taxon>
        <taxon>Fusarium concolor species complex</taxon>
    </lineage>
</organism>
<gene>
    <name evidence="10" type="ORF">F53441_14196</name>
</gene>
<accession>A0A8H4NG20</accession>
<evidence type="ECO:0000256" key="6">
    <source>
        <dbReference type="ARBA" id="ARBA00023180"/>
    </source>
</evidence>
<dbReference type="SUPFAM" id="SSF48208">
    <property type="entry name" value="Six-hairpin glycosidases"/>
    <property type="match status" value="1"/>
</dbReference>